<name>A0A0S2M341_9MICC</name>
<evidence type="ECO:0000313" key="1">
    <source>
        <dbReference type="EMBL" id="ALO67847.1"/>
    </source>
</evidence>
<dbReference type="OrthoDB" id="4453940at2"/>
<accession>A0A0S2M341</accession>
<sequence>MSASPFTADTFRHLARSSPWRWQSLRFELHRKFPTASDGGSGNSWVPAAGAVAGSANVVGPGKRARAGGESADPTLSMNCWVRRPGALRVETLEGKLLASTTKINESRDALFISGNRKPWLLPPSLVNPVKDSDGFVVRRPEALYGEPAYGSGRTAAALDPVELAGERPVPLEAPFANVAEIADIAMLTHHGRAVVEAVLTPNSSYRPVFADAPLLFPGRTAIRIDLETGVCVASQSLDGETAGAGHWMVLLGIDEYMLDDLFEEVSMGLTDVRAHIPWDLGPTS</sequence>
<evidence type="ECO:0000313" key="2">
    <source>
        <dbReference type="Proteomes" id="UP000059574"/>
    </source>
</evidence>
<dbReference type="EMBL" id="CP013200">
    <property type="protein sequence ID" value="ALO67847.1"/>
    <property type="molecule type" value="Genomic_DNA"/>
</dbReference>
<protein>
    <submittedName>
        <fullName evidence="1">Uncharacterized protein</fullName>
    </submittedName>
</protein>
<proteinExistence type="predicted"/>
<dbReference type="RefSeq" id="WP_062291505.1">
    <property type="nucleotide sequence ID" value="NZ_CP013200.1"/>
</dbReference>
<gene>
    <name evidence="1" type="ORF">AS189_16860</name>
</gene>
<reference evidence="2" key="1">
    <citation type="submission" date="2015-11" db="EMBL/GenBank/DDBJ databases">
        <authorList>
            <person name="Kumar R."/>
            <person name="Singh D."/>
            <person name="Swarnkar M.K."/>
            <person name="Singh A.K."/>
            <person name="Kumar S."/>
        </authorList>
    </citation>
    <scope>NUCLEOTIDE SEQUENCE [LARGE SCALE GENOMIC DNA]</scope>
    <source>
        <strain evidence="2">ERGS4:06</strain>
    </source>
</reference>
<dbReference type="AlphaFoldDB" id="A0A0S2M341"/>
<organism evidence="1 2">
    <name type="scientific">Arthrobacter alpinus</name>
    <dbReference type="NCBI Taxonomy" id="656366"/>
    <lineage>
        <taxon>Bacteria</taxon>
        <taxon>Bacillati</taxon>
        <taxon>Actinomycetota</taxon>
        <taxon>Actinomycetes</taxon>
        <taxon>Micrococcales</taxon>
        <taxon>Micrococcaceae</taxon>
        <taxon>Arthrobacter</taxon>
    </lineage>
</organism>
<reference evidence="1 2" key="2">
    <citation type="journal article" date="2016" name="J. Biotechnol.">
        <title>Complete genome sequence of Arthrobacter alpinus ERGS4:06, a yellow pigmented bacterium tolerant to cold and radiations isolated from Sikkim Himalaya.</title>
        <authorList>
            <person name="Kumar R."/>
            <person name="Singh D."/>
            <person name="Swarnkar M.K."/>
            <person name="Singh A.K."/>
            <person name="Kumar S."/>
        </authorList>
    </citation>
    <scope>NUCLEOTIDE SEQUENCE [LARGE SCALE GENOMIC DNA]</scope>
    <source>
        <strain evidence="1 2">ERGS4:06</strain>
    </source>
</reference>
<dbReference type="Proteomes" id="UP000059574">
    <property type="component" value="Chromosome"/>
</dbReference>